<dbReference type="EC" id="2.5.1.61" evidence="4"/>
<dbReference type="InterPro" id="IPR022419">
    <property type="entry name" value="Porphobilin_deaminase_cofac_BS"/>
</dbReference>
<dbReference type="InterPro" id="IPR022418">
    <property type="entry name" value="Porphobilinogen_deaminase_C"/>
</dbReference>
<dbReference type="PANTHER" id="PTHR11557:SF0">
    <property type="entry name" value="PORPHOBILINOGEN DEAMINASE"/>
    <property type="match status" value="1"/>
</dbReference>
<evidence type="ECO:0000256" key="8">
    <source>
        <dbReference type="ARBA" id="ARBA00030685"/>
    </source>
</evidence>
<evidence type="ECO:0000256" key="6">
    <source>
        <dbReference type="ARBA" id="ARBA00023133"/>
    </source>
</evidence>
<accession>A0AAD6MU51</accession>
<dbReference type="GO" id="GO:0005737">
    <property type="term" value="C:cytoplasm"/>
    <property type="evidence" value="ECO:0007669"/>
    <property type="project" value="TreeGrafter"/>
</dbReference>
<evidence type="ECO:0000259" key="11">
    <source>
        <dbReference type="Pfam" id="PF03900"/>
    </source>
</evidence>
<reference evidence="12" key="1">
    <citation type="journal article" date="2023" name="IMA Fungus">
        <title>Comparative genomic study of the Penicillium genus elucidates a diverse pangenome and 15 lateral gene transfer events.</title>
        <authorList>
            <person name="Petersen C."/>
            <person name="Sorensen T."/>
            <person name="Nielsen M.R."/>
            <person name="Sondergaard T.E."/>
            <person name="Sorensen J.L."/>
            <person name="Fitzpatrick D.A."/>
            <person name="Frisvad J.C."/>
            <person name="Nielsen K.L."/>
        </authorList>
    </citation>
    <scope>NUCLEOTIDE SEQUENCE</scope>
    <source>
        <strain evidence="12">IBT 17514</strain>
    </source>
</reference>
<sequence>MSLTSPITERKLTIGTRNSKLALIQAERVSGALNNAHPHIKFPWQTVSVSGDVDKTSPFLKFGGPSDAAKNIWTEEMETKLSSGELDLLVHCLKDMPTRLPSGCVLGAIIHREDPRDALIIKASLRDQYTDLSQLPAGSVVGTSSTRRKALLRYKYPHLKIQECRGNIDTRLRKLDEGEFSAIILATAGLNRINMTSRISKHLPPSEFPYAIGQGALGIEIREGDTETLNIIQQIEEPLTRWICMAERSLLRTLQGGCSSPVAVNCTVENEDDQPRTRTCLRLEGTIIHPHGTSQVSAFEVAEMASDDEAEALGEKLAKRLEENGGRALLDEIRLVQEEEMGTSQK</sequence>
<dbReference type="EMBL" id="JAQJAN010000011">
    <property type="protein sequence ID" value="KAJ5719095.1"/>
    <property type="molecule type" value="Genomic_DNA"/>
</dbReference>
<evidence type="ECO:0000256" key="7">
    <source>
        <dbReference type="ARBA" id="ARBA00023244"/>
    </source>
</evidence>
<dbReference type="AlphaFoldDB" id="A0AAD6MU51"/>
<evidence type="ECO:0000256" key="5">
    <source>
        <dbReference type="ARBA" id="ARBA00022679"/>
    </source>
</evidence>
<dbReference type="PROSITE" id="PS00533">
    <property type="entry name" value="PORPHOBILINOGEN_DEAM"/>
    <property type="match status" value="1"/>
</dbReference>
<evidence type="ECO:0000256" key="2">
    <source>
        <dbReference type="ARBA" id="ARBA00004735"/>
    </source>
</evidence>
<dbReference type="GO" id="GO:0006783">
    <property type="term" value="P:heme biosynthetic process"/>
    <property type="evidence" value="ECO:0007669"/>
    <property type="project" value="UniProtKB-KW"/>
</dbReference>
<dbReference type="Pfam" id="PF03900">
    <property type="entry name" value="Porphobil_deamC"/>
    <property type="match status" value="1"/>
</dbReference>
<gene>
    <name evidence="12" type="ORF">N7493_007550</name>
</gene>
<evidence type="ECO:0000256" key="3">
    <source>
        <dbReference type="ARBA" id="ARBA00005638"/>
    </source>
</evidence>
<proteinExistence type="inferred from homology"/>
<dbReference type="Proteomes" id="UP001215712">
    <property type="component" value="Unassembled WGS sequence"/>
</dbReference>
<comment type="cofactor">
    <cofactor evidence="1">
        <name>dipyrromethane</name>
        <dbReference type="ChEBI" id="CHEBI:60342"/>
    </cofactor>
</comment>
<comment type="similarity">
    <text evidence="3">Belongs to the HMBS family.</text>
</comment>
<dbReference type="Gene3D" id="3.40.190.10">
    <property type="entry name" value="Periplasmic binding protein-like II"/>
    <property type="match status" value="2"/>
</dbReference>
<dbReference type="PRINTS" id="PR00151">
    <property type="entry name" value="PORPHBDMNASE"/>
</dbReference>
<dbReference type="InterPro" id="IPR022417">
    <property type="entry name" value="Porphobilin_deaminase_N"/>
</dbReference>
<dbReference type="HAMAP" id="MF_00260">
    <property type="entry name" value="Porphobil_deam"/>
    <property type="match status" value="1"/>
</dbReference>
<protein>
    <recommendedName>
        <fullName evidence="4">hydroxymethylbilane synthase</fullName>
        <ecNumber evidence="4">2.5.1.61</ecNumber>
    </recommendedName>
    <alternativeName>
        <fullName evidence="9">Hydroxymethylbilane synthase</fullName>
    </alternativeName>
    <alternativeName>
        <fullName evidence="8">Pre-uroporphyrinogen synthase</fullName>
    </alternativeName>
</protein>
<evidence type="ECO:0000259" key="10">
    <source>
        <dbReference type="Pfam" id="PF01379"/>
    </source>
</evidence>
<dbReference type="PANTHER" id="PTHR11557">
    <property type="entry name" value="PORPHOBILINOGEN DEAMINASE"/>
    <property type="match status" value="1"/>
</dbReference>
<name>A0AAD6MU51_9EURO</name>
<evidence type="ECO:0000313" key="13">
    <source>
        <dbReference type="Proteomes" id="UP001215712"/>
    </source>
</evidence>
<keyword evidence="6" id="KW-0350">Heme biosynthesis</keyword>
<dbReference type="NCBIfam" id="TIGR00212">
    <property type="entry name" value="hemC"/>
    <property type="match status" value="1"/>
</dbReference>
<dbReference type="SUPFAM" id="SSF54782">
    <property type="entry name" value="Porphobilinogen deaminase (hydroxymethylbilane synthase), C-terminal domain"/>
    <property type="match status" value="1"/>
</dbReference>
<feature type="domain" description="Porphobilinogen deaminase N-terminal" evidence="10">
    <location>
        <begin position="12"/>
        <end position="229"/>
    </location>
</feature>
<dbReference type="Gene3D" id="3.30.160.40">
    <property type="entry name" value="Porphobilinogen deaminase, C-terminal domain"/>
    <property type="match status" value="1"/>
</dbReference>
<evidence type="ECO:0000313" key="12">
    <source>
        <dbReference type="EMBL" id="KAJ5719095.1"/>
    </source>
</evidence>
<reference evidence="12" key="2">
    <citation type="submission" date="2023-01" db="EMBL/GenBank/DDBJ databases">
        <authorList>
            <person name="Petersen C."/>
        </authorList>
    </citation>
    <scope>NUCLEOTIDE SEQUENCE</scope>
    <source>
        <strain evidence="12">IBT 17514</strain>
    </source>
</reference>
<dbReference type="Pfam" id="PF01379">
    <property type="entry name" value="Porphobil_deam"/>
    <property type="match status" value="1"/>
</dbReference>
<keyword evidence="5" id="KW-0808">Transferase</keyword>
<evidence type="ECO:0000256" key="1">
    <source>
        <dbReference type="ARBA" id="ARBA00001916"/>
    </source>
</evidence>
<dbReference type="PIRSF" id="PIRSF001438">
    <property type="entry name" value="4pyrrol_synth_OHMeBilane_synth"/>
    <property type="match status" value="1"/>
</dbReference>
<dbReference type="FunFam" id="3.40.190.10:FF:000005">
    <property type="entry name" value="Porphobilinogen deaminase"/>
    <property type="match status" value="1"/>
</dbReference>
<keyword evidence="7" id="KW-0627">Porphyrin biosynthesis</keyword>
<comment type="pathway">
    <text evidence="2">Porphyrin-containing compound metabolism; protoporphyrin-IX biosynthesis; coproporphyrinogen-III from 5-aminolevulinate: step 2/4.</text>
</comment>
<feature type="domain" description="Porphobilinogen deaminase C-terminal" evidence="11">
    <location>
        <begin position="244"/>
        <end position="322"/>
    </location>
</feature>
<dbReference type="SUPFAM" id="SSF53850">
    <property type="entry name" value="Periplasmic binding protein-like II"/>
    <property type="match status" value="1"/>
</dbReference>
<dbReference type="InterPro" id="IPR036803">
    <property type="entry name" value="Porphobilinogen_deaminase_C_sf"/>
</dbReference>
<dbReference type="GO" id="GO:0004418">
    <property type="term" value="F:hydroxymethylbilane synthase activity"/>
    <property type="evidence" value="ECO:0007669"/>
    <property type="project" value="UniProtKB-EC"/>
</dbReference>
<organism evidence="12 13">
    <name type="scientific">Penicillium malachiteum</name>
    <dbReference type="NCBI Taxonomy" id="1324776"/>
    <lineage>
        <taxon>Eukaryota</taxon>
        <taxon>Fungi</taxon>
        <taxon>Dikarya</taxon>
        <taxon>Ascomycota</taxon>
        <taxon>Pezizomycotina</taxon>
        <taxon>Eurotiomycetes</taxon>
        <taxon>Eurotiomycetidae</taxon>
        <taxon>Eurotiales</taxon>
        <taxon>Aspergillaceae</taxon>
        <taxon>Penicillium</taxon>
    </lineage>
</organism>
<comment type="caution">
    <text evidence="12">The sequence shown here is derived from an EMBL/GenBank/DDBJ whole genome shotgun (WGS) entry which is preliminary data.</text>
</comment>
<evidence type="ECO:0000256" key="4">
    <source>
        <dbReference type="ARBA" id="ARBA00012655"/>
    </source>
</evidence>
<dbReference type="InterPro" id="IPR000860">
    <property type="entry name" value="HemC"/>
</dbReference>
<evidence type="ECO:0000256" key="9">
    <source>
        <dbReference type="ARBA" id="ARBA00033064"/>
    </source>
</evidence>
<keyword evidence="13" id="KW-1185">Reference proteome</keyword>